<evidence type="ECO:0000313" key="4">
    <source>
        <dbReference type="EMBL" id="TQN00704.1"/>
    </source>
</evidence>
<feature type="compositionally biased region" description="Basic and acidic residues" evidence="2">
    <location>
        <begin position="34"/>
        <end position="51"/>
    </location>
</feature>
<feature type="region of interest" description="Disordered" evidence="2">
    <location>
        <begin position="25"/>
        <end position="51"/>
    </location>
</feature>
<dbReference type="InterPro" id="IPR029058">
    <property type="entry name" value="AB_hydrolase_fold"/>
</dbReference>
<reference evidence="4 5" key="1">
    <citation type="submission" date="2019-06" db="EMBL/GenBank/DDBJ databases">
        <title>Sequencing the genomes of 1000 actinobacteria strains.</title>
        <authorList>
            <person name="Klenk H.-P."/>
        </authorList>
    </citation>
    <scope>NUCLEOTIDE SEQUENCE [LARGE SCALE GENOMIC DNA]</scope>
    <source>
        <strain evidence="4 5">DSM 20427</strain>
    </source>
</reference>
<comment type="caution">
    <text evidence="4">The sequence shown here is derived from an EMBL/GenBank/DDBJ whole genome shotgun (WGS) entry which is preliminary data.</text>
</comment>
<keyword evidence="5" id="KW-1185">Reference proteome</keyword>
<dbReference type="Gene3D" id="3.40.50.1820">
    <property type="entry name" value="alpha/beta hydrolase"/>
    <property type="match status" value="1"/>
</dbReference>
<dbReference type="Pfam" id="PF00561">
    <property type="entry name" value="Abhydrolase_1"/>
    <property type="match status" value="1"/>
</dbReference>
<dbReference type="InterPro" id="IPR050266">
    <property type="entry name" value="AB_hydrolase_sf"/>
</dbReference>
<evidence type="ECO:0000313" key="5">
    <source>
        <dbReference type="Proteomes" id="UP000319804"/>
    </source>
</evidence>
<dbReference type="PANTHER" id="PTHR43798">
    <property type="entry name" value="MONOACYLGLYCEROL LIPASE"/>
    <property type="match status" value="1"/>
</dbReference>
<protein>
    <submittedName>
        <fullName evidence="4">Alpha/beta hydrolase family protein</fullName>
    </submittedName>
</protein>
<gene>
    <name evidence="4" type="ORF">FHX68_0819</name>
</gene>
<dbReference type="OrthoDB" id="63962at2"/>
<proteinExistence type="predicted"/>
<dbReference type="PRINTS" id="PR00111">
    <property type="entry name" value="ABHYDROLASE"/>
</dbReference>
<evidence type="ECO:0000256" key="2">
    <source>
        <dbReference type="SAM" id="MobiDB-lite"/>
    </source>
</evidence>
<dbReference type="AlphaFoldDB" id="A0A543L049"/>
<dbReference type="EMBL" id="VFPS01000001">
    <property type="protein sequence ID" value="TQN00704.1"/>
    <property type="molecule type" value="Genomic_DNA"/>
</dbReference>
<dbReference type="GO" id="GO:0016020">
    <property type="term" value="C:membrane"/>
    <property type="evidence" value="ECO:0007669"/>
    <property type="project" value="TreeGrafter"/>
</dbReference>
<dbReference type="GO" id="GO:0016787">
    <property type="term" value="F:hydrolase activity"/>
    <property type="evidence" value="ECO:0007669"/>
    <property type="project" value="UniProtKB-KW"/>
</dbReference>
<feature type="domain" description="AB hydrolase-1" evidence="3">
    <location>
        <begin position="55"/>
        <end position="171"/>
    </location>
</feature>
<dbReference type="InterPro" id="IPR000073">
    <property type="entry name" value="AB_hydrolase_1"/>
</dbReference>
<evidence type="ECO:0000256" key="1">
    <source>
        <dbReference type="ARBA" id="ARBA00022801"/>
    </source>
</evidence>
<accession>A0A543L049</accession>
<evidence type="ECO:0000259" key="3">
    <source>
        <dbReference type="Pfam" id="PF00561"/>
    </source>
</evidence>
<name>A0A543L049_9MICO</name>
<organism evidence="4 5">
    <name type="scientific">Microbacterium lacticum</name>
    <dbReference type="NCBI Taxonomy" id="33885"/>
    <lineage>
        <taxon>Bacteria</taxon>
        <taxon>Bacillati</taxon>
        <taxon>Actinomycetota</taxon>
        <taxon>Actinomycetes</taxon>
        <taxon>Micrococcales</taxon>
        <taxon>Microbacteriaceae</taxon>
        <taxon>Microbacterium</taxon>
    </lineage>
</organism>
<keyword evidence="1 4" id="KW-0378">Hydrolase</keyword>
<dbReference type="Proteomes" id="UP000319804">
    <property type="component" value="Unassembled WGS sequence"/>
</dbReference>
<dbReference type="PANTHER" id="PTHR43798:SF31">
    <property type="entry name" value="AB HYDROLASE SUPERFAMILY PROTEIN YCLE"/>
    <property type="match status" value="1"/>
</dbReference>
<dbReference type="SUPFAM" id="SSF53474">
    <property type="entry name" value="alpha/beta-Hydrolases"/>
    <property type="match status" value="1"/>
</dbReference>
<sequence length="336" mass="35215">MSRPVRAVAVPVPGGDLQVGVWDARDAGGGQDAVDERGRQDRGRQGQAAHEDAAPTILAIHGVTSSHLAWELLADELPDVRIVAPDLRGRGRSNELVGPAGMARHADDLAAVSAALGLGPVVVVAHSMGAFVAMAFAARHPELVSRLVLVDGGLPLDAPAGLDADALVAAILGPTAARLTLRFDSTEDYLDFWRSHPAFQDDWSPALERYLAYDLVPEAAEGAAAGSAEPPRLRPATSYATTVEDTIDMNTTTTVVDAVAALDRPATLVTVPRGLQNEEPGLYAEPYLEGLLAAHPAIAHERWPEFNHYTVVLSVAGAERLAGLVRAELAVTAAAG</sequence>